<keyword evidence="2" id="KW-1185">Reference proteome</keyword>
<dbReference type="Proteomes" id="UP000789702">
    <property type="component" value="Unassembled WGS sequence"/>
</dbReference>
<evidence type="ECO:0000313" key="2">
    <source>
        <dbReference type="Proteomes" id="UP000789702"/>
    </source>
</evidence>
<name>A0ACA9KSF9_9GLOM</name>
<accession>A0ACA9KSF9</accession>
<evidence type="ECO:0000313" key="1">
    <source>
        <dbReference type="EMBL" id="CAG8490549.1"/>
    </source>
</evidence>
<dbReference type="EMBL" id="CAJVPU010001873">
    <property type="protein sequence ID" value="CAG8490549.1"/>
    <property type="molecule type" value="Genomic_DNA"/>
</dbReference>
<organism evidence="1 2">
    <name type="scientific">Dentiscutata heterogama</name>
    <dbReference type="NCBI Taxonomy" id="1316150"/>
    <lineage>
        <taxon>Eukaryota</taxon>
        <taxon>Fungi</taxon>
        <taxon>Fungi incertae sedis</taxon>
        <taxon>Mucoromycota</taxon>
        <taxon>Glomeromycotina</taxon>
        <taxon>Glomeromycetes</taxon>
        <taxon>Diversisporales</taxon>
        <taxon>Gigasporaceae</taxon>
        <taxon>Dentiscutata</taxon>
    </lineage>
</organism>
<comment type="caution">
    <text evidence="1">The sequence shown here is derived from an EMBL/GenBank/DDBJ whole genome shotgun (WGS) entry which is preliminary data.</text>
</comment>
<sequence>MGYNQCHGYFCPIITINPSHASQLENVVKNKTAHIRKLNLFIIATALSIIVKAQNVLHLDVEAAERQYTFPSGWEVHDLSQFKLTQVDSS</sequence>
<proteinExistence type="predicted"/>
<protein>
    <submittedName>
        <fullName evidence="1">17109_t:CDS:1</fullName>
    </submittedName>
</protein>
<reference evidence="1" key="1">
    <citation type="submission" date="2021-06" db="EMBL/GenBank/DDBJ databases">
        <authorList>
            <person name="Kallberg Y."/>
            <person name="Tangrot J."/>
            <person name="Rosling A."/>
        </authorList>
    </citation>
    <scope>NUCLEOTIDE SEQUENCE</scope>
    <source>
        <strain evidence="1">IL203A</strain>
    </source>
</reference>
<gene>
    <name evidence="1" type="ORF">DHETER_LOCUS2535</name>
</gene>